<keyword evidence="4" id="KW-1185">Reference proteome</keyword>
<feature type="compositionally biased region" description="Polar residues" evidence="2">
    <location>
        <begin position="203"/>
        <end position="212"/>
    </location>
</feature>
<dbReference type="EMBL" id="CP086322">
    <property type="protein sequence ID" value="UQA91262.1"/>
    <property type="molecule type" value="Genomic_DNA"/>
</dbReference>
<evidence type="ECO:0008006" key="5">
    <source>
        <dbReference type="Google" id="ProtNLM"/>
    </source>
</evidence>
<feature type="region of interest" description="Disordered" evidence="2">
    <location>
        <begin position="188"/>
        <end position="212"/>
    </location>
</feature>
<proteinExistence type="predicted"/>
<organism evidence="3 4">
    <name type="scientific">Streptomyces halobius</name>
    <dbReference type="NCBI Taxonomy" id="2879846"/>
    <lineage>
        <taxon>Bacteria</taxon>
        <taxon>Bacillati</taxon>
        <taxon>Actinomycetota</taxon>
        <taxon>Actinomycetes</taxon>
        <taxon>Kitasatosporales</taxon>
        <taxon>Streptomycetaceae</taxon>
        <taxon>Streptomyces</taxon>
    </lineage>
</organism>
<reference evidence="3" key="1">
    <citation type="submission" date="2021-10" db="EMBL/GenBank/DDBJ databases">
        <title>Streptomyces nigrumlapis sp.nov.,an antimicrobial producing actinobacterium isolated from Black Gobi rocks.</title>
        <authorList>
            <person name="Wen Y."/>
            <person name="Zhang W."/>
            <person name="Liu X.G."/>
        </authorList>
    </citation>
    <scope>NUCLEOTIDE SEQUENCE</scope>
    <source>
        <strain evidence="3">ST13-2-2</strain>
    </source>
</reference>
<evidence type="ECO:0000256" key="2">
    <source>
        <dbReference type="SAM" id="MobiDB-lite"/>
    </source>
</evidence>
<evidence type="ECO:0000313" key="4">
    <source>
        <dbReference type="Proteomes" id="UP000830115"/>
    </source>
</evidence>
<dbReference type="Proteomes" id="UP000830115">
    <property type="component" value="Chromosome"/>
</dbReference>
<accession>A0ABY4M1G0</accession>
<gene>
    <name evidence="3" type="ORF">K9S39_04655</name>
</gene>
<feature type="coiled-coil region" evidence="1">
    <location>
        <begin position="258"/>
        <end position="292"/>
    </location>
</feature>
<protein>
    <recommendedName>
        <fullName evidence="5">C2H2-type domain-containing protein</fullName>
    </recommendedName>
</protein>
<evidence type="ECO:0000313" key="3">
    <source>
        <dbReference type="EMBL" id="UQA91262.1"/>
    </source>
</evidence>
<dbReference type="RefSeq" id="WP_248862069.1">
    <property type="nucleotide sequence ID" value="NZ_CP086322.1"/>
</dbReference>
<keyword evidence="1" id="KW-0175">Coiled coil</keyword>
<name>A0ABY4M1G0_9ACTN</name>
<sequence>MRNRSTKANGFKAPSLRRLTRADLPTFDQEAKSLILAAMDIGCVGRISSKGHCIMHNNTGGTASVPPNLTSQNRTAQNARADMRRLMAEHHAEVPSSDSVQEPRPAQEVTVAQAFIQHSTAFTAWFDAQEGSLPADTPLKVTFDEFDQPLFEVIRATEAETEDESTPQAREFRYEVCRRPFSTAAALGSHRRVHRDRAASVPATRTDSDITPETLQKAKHDMPAPMHQTAPVGAAEQPDDPVAVLQRVRKALGPDPRVTQLEARVAELETEVAQQKQRADEAHARLALIQEAFHA</sequence>
<evidence type="ECO:0000256" key="1">
    <source>
        <dbReference type="SAM" id="Coils"/>
    </source>
</evidence>